<protein>
    <submittedName>
        <fullName evidence="1">Uncharacterized protein</fullName>
    </submittedName>
</protein>
<name>A0ACC2J4K7_9PEZI</name>
<dbReference type="Proteomes" id="UP001153332">
    <property type="component" value="Unassembled WGS sequence"/>
</dbReference>
<organism evidence="1 2">
    <name type="scientific">Lasiodiplodia mahajangana</name>
    <dbReference type="NCBI Taxonomy" id="1108764"/>
    <lineage>
        <taxon>Eukaryota</taxon>
        <taxon>Fungi</taxon>
        <taxon>Dikarya</taxon>
        <taxon>Ascomycota</taxon>
        <taxon>Pezizomycotina</taxon>
        <taxon>Dothideomycetes</taxon>
        <taxon>Dothideomycetes incertae sedis</taxon>
        <taxon>Botryosphaeriales</taxon>
        <taxon>Botryosphaeriaceae</taxon>
        <taxon>Lasiodiplodia</taxon>
    </lineage>
</organism>
<proteinExistence type="predicted"/>
<evidence type="ECO:0000313" key="2">
    <source>
        <dbReference type="Proteomes" id="UP001153332"/>
    </source>
</evidence>
<gene>
    <name evidence="1" type="ORF">O1611_g9881</name>
</gene>
<evidence type="ECO:0000313" key="1">
    <source>
        <dbReference type="EMBL" id="KAJ8122274.1"/>
    </source>
</evidence>
<accession>A0ACC2J4K7</accession>
<comment type="caution">
    <text evidence="1">The sequence shown here is derived from an EMBL/GenBank/DDBJ whole genome shotgun (WGS) entry which is preliminary data.</text>
</comment>
<keyword evidence="2" id="KW-1185">Reference proteome</keyword>
<dbReference type="EMBL" id="JAPUUL010003603">
    <property type="protein sequence ID" value="KAJ8122274.1"/>
    <property type="molecule type" value="Genomic_DNA"/>
</dbReference>
<sequence length="335" mass="37299">MSPIDHKPFQASGNKNSLRGRLKNITRNIARSIPGHNRNRMAYTPDPWFDVKSNDDLLCLTTADSQHVELAGQTWPAIRKNISFMAPSLWVHRDSADSSRSPGESSHQSSFRHSKRGLRGSQDSGRRWATIATRVHPMVSRHSSFSTISELMPRQGYGPAPQLPILAESSDFLESLSKTGLFRIFTPLGEVNGTAGAIKVQKTTTLGDEACHSNVRPIIARRPLRIKSPDGFYSREIGNRAIRRVKGKHESSPDAPSSTSTVTTESKFSQQGHNDLRGQRKTTRKEKPQGWDSSRHPIEWLDRNHGLPPPEQDLHFRGISTASAAPRASPMLPRL</sequence>
<reference evidence="1" key="1">
    <citation type="submission" date="2022-12" db="EMBL/GenBank/DDBJ databases">
        <title>Genome Sequence of Lasiodiplodia mahajangana.</title>
        <authorList>
            <person name="Buettner E."/>
        </authorList>
    </citation>
    <scope>NUCLEOTIDE SEQUENCE</scope>
    <source>
        <strain evidence="1">VT137</strain>
    </source>
</reference>